<dbReference type="SMART" id="SM00420">
    <property type="entry name" value="HTH_DEOR"/>
    <property type="match status" value="1"/>
</dbReference>
<dbReference type="SUPFAM" id="SSF46785">
    <property type="entry name" value="Winged helix' DNA-binding domain"/>
    <property type="match status" value="1"/>
</dbReference>
<keyword evidence="6" id="KW-1185">Reference proteome</keyword>
<name>A0A1H3YYV4_9ACTO</name>
<dbReference type="InterPro" id="IPR037171">
    <property type="entry name" value="NagB/RpiA_transferase-like"/>
</dbReference>
<dbReference type="PRINTS" id="PR00037">
    <property type="entry name" value="HTHLACR"/>
</dbReference>
<dbReference type="GO" id="GO:0003677">
    <property type="term" value="F:DNA binding"/>
    <property type="evidence" value="ECO:0007669"/>
    <property type="project" value="UniProtKB-KW"/>
</dbReference>
<evidence type="ECO:0000256" key="1">
    <source>
        <dbReference type="ARBA" id="ARBA00023015"/>
    </source>
</evidence>
<keyword evidence="3" id="KW-0804">Transcription</keyword>
<dbReference type="GO" id="GO:0003700">
    <property type="term" value="F:DNA-binding transcription factor activity"/>
    <property type="evidence" value="ECO:0007669"/>
    <property type="project" value="InterPro"/>
</dbReference>
<keyword evidence="1" id="KW-0805">Transcription regulation</keyword>
<dbReference type="AlphaFoldDB" id="A0A1H3YYV4"/>
<evidence type="ECO:0000313" key="6">
    <source>
        <dbReference type="Proteomes" id="UP000199288"/>
    </source>
</evidence>
<dbReference type="InterPro" id="IPR036388">
    <property type="entry name" value="WH-like_DNA-bd_sf"/>
</dbReference>
<feature type="domain" description="HTH deoR-type" evidence="4">
    <location>
        <begin position="13"/>
        <end position="68"/>
    </location>
</feature>
<dbReference type="PANTHER" id="PTHR30363:SF44">
    <property type="entry name" value="AGA OPERON TRANSCRIPTIONAL REPRESSOR-RELATED"/>
    <property type="match status" value="1"/>
</dbReference>
<dbReference type="Gene3D" id="1.10.10.10">
    <property type="entry name" value="Winged helix-like DNA-binding domain superfamily/Winged helix DNA-binding domain"/>
    <property type="match status" value="1"/>
</dbReference>
<dbReference type="PROSITE" id="PS00894">
    <property type="entry name" value="HTH_DEOR_1"/>
    <property type="match status" value="1"/>
</dbReference>
<sequence>MSKAANGGPPLLARQRQERILAWVEDHGAVRVAEIVSSLGVSEMTARRDITELVDRGLVDRVHGGAVALEPAAVEPSFESKSIQYVSEKARIAEVAVPRIRPGEAVALTAGTTTLAVARALTTLPHFATLTIVTNSLPAAQVLYEATLQARAEGKTAPTVMLSGGERTPSDALVGMLAIETFQQLRLDWVFAGAHGYDLEVGLMTPNMSEAATNTAMIEASRTVVAVLDHTKWGVAGLRSFCHPSRIGVIVTDQEPDRATRESLVNHGINLEVAKRDA</sequence>
<accession>A0A1H3YYV4</accession>
<evidence type="ECO:0000256" key="3">
    <source>
        <dbReference type="ARBA" id="ARBA00023163"/>
    </source>
</evidence>
<dbReference type="Pfam" id="PF08220">
    <property type="entry name" value="HTH_DeoR"/>
    <property type="match status" value="1"/>
</dbReference>
<evidence type="ECO:0000259" key="4">
    <source>
        <dbReference type="PROSITE" id="PS51000"/>
    </source>
</evidence>
<gene>
    <name evidence="5" type="ORF">SAMN02910418_01041</name>
</gene>
<dbReference type="PANTHER" id="PTHR30363">
    <property type="entry name" value="HTH-TYPE TRANSCRIPTIONAL REGULATOR SRLR-RELATED"/>
    <property type="match status" value="1"/>
</dbReference>
<protein>
    <submittedName>
        <fullName evidence="5">Transcriptional regulator, DeoR family</fullName>
    </submittedName>
</protein>
<keyword evidence="2" id="KW-0238">DNA-binding</keyword>
<dbReference type="Proteomes" id="UP000199288">
    <property type="component" value="Unassembled WGS sequence"/>
</dbReference>
<dbReference type="InterPro" id="IPR050313">
    <property type="entry name" value="Carb_Metab_HTH_regulators"/>
</dbReference>
<dbReference type="EMBL" id="FNQV01000005">
    <property type="protein sequence ID" value="SEA16656.1"/>
    <property type="molecule type" value="Genomic_DNA"/>
</dbReference>
<dbReference type="OrthoDB" id="7688673at2"/>
<organism evidence="5 6">
    <name type="scientific">Bowdeniella nasicola</name>
    <dbReference type="NCBI Taxonomy" id="208480"/>
    <lineage>
        <taxon>Bacteria</taxon>
        <taxon>Bacillati</taxon>
        <taxon>Actinomycetota</taxon>
        <taxon>Actinomycetes</taxon>
        <taxon>Actinomycetales</taxon>
        <taxon>Actinomycetaceae</taxon>
        <taxon>Bowdeniella</taxon>
    </lineage>
</organism>
<reference evidence="6" key="1">
    <citation type="submission" date="2016-10" db="EMBL/GenBank/DDBJ databases">
        <authorList>
            <person name="Varghese N."/>
            <person name="Submissions S."/>
        </authorList>
    </citation>
    <scope>NUCLEOTIDE SEQUENCE [LARGE SCALE GENOMIC DNA]</scope>
    <source>
        <strain evidence="6">KPR-1</strain>
    </source>
</reference>
<dbReference type="RefSeq" id="WP_092563130.1">
    <property type="nucleotide sequence ID" value="NZ_FNQV01000005.1"/>
</dbReference>
<proteinExistence type="predicted"/>
<evidence type="ECO:0000313" key="5">
    <source>
        <dbReference type="EMBL" id="SEA16656.1"/>
    </source>
</evidence>
<dbReference type="SUPFAM" id="SSF100950">
    <property type="entry name" value="NagB/RpiA/CoA transferase-like"/>
    <property type="match status" value="1"/>
</dbReference>
<dbReference type="PROSITE" id="PS51000">
    <property type="entry name" value="HTH_DEOR_2"/>
    <property type="match status" value="1"/>
</dbReference>
<evidence type="ECO:0000256" key="2">
    <source>
        <dbReference type="ARBA" id="ARBA00023125"/>
    </source>
</evidence>
<dbReference type="Pfam" id="PF00455">
    <property type="entry name" value="DeoRC"/>
    <property type="match status" value="1"/>
</dbReference>
<dbReference type="SMART" id="SM01134">
    <property type="entry name" value="DeoRC"/>
    <property type="match status" value="1"/>
</dbReference>
<dbReference type="InterPro" id="IPR001034">
    <property type="entry name" value="DeoR_HTH"/>
</dbReference>
<dbReference type="InterPro" id="IPR036390">
    <property type="entry name" value="WH_DNA-bd_sf"/>
</dbReference>
<dbReference type="InterPro" id="IPR018356">
    <property type="entry name" value="Tscrpt_reg_HTH_DeoR_CS"/>
</dbReference>
<dbReference type="Gene3D" id="3.40.50.1360">
    <property type="match status" value="1"/>
</dbReference>
<dbReference type="InterPro" id="IPR014036">
    <property type="entry name" value="DeoR-like_C"/>
</dbReference>